<dbReference type="PANTHER" id="PTHR24421:SF63">
    <property type="entry name" value="SENSOR HISTIDINE KINASE DESK"/>
    <property type="match status" value="1"/>
</dbReference>
<dbReference type="EMBL" id="QUNF01000008">
    <property type="protein sequence ID" value="REG88692.1"/>
    <property type="molecule type" value="Genomic_DNA"/>
</dbReference>
<dbReference type="Pfam" id="PF07730">
    <property type="entry name" value="HisKA_3"/>
    <property type="match status" value="1"/>
</dbReference>
<evidence type="ECO:0000256" key="1">
    <source>
        <dbReference type="ARBA" id="ARBA00022679"/>
    </source>
</evidence>
<sequence length="998" mass="115032">MVRFYTCLFFFLLTSDLYSQSAIQVRSWGQAHGIESAVIYGVFQDKNQLIWICTYNGLYYFDGFRAYKSQILKGEEKIPYEGIVNQLAQSMNGRYWLKIDDRFGAYDIYTKVFTPLKTQPDDLLATFQSIGDQLYVVDHERTFLVDQKTLEIIQMVFVDDQNNAISNWVGVSSSSGKYFSFKDSVLVEVLPTKDLGRFLEKKEIDSTLTYLNSIEYFNYKVDVNGNSWFRRVGDSNKTEWMVKDSLGTDVTEKLMEPFDGMVLHFINTVPEYSWFLSDKGLILWEKHFENPRYLYQEIPELNESRLVNSFDKDKTNWIWNRQGIHHIRVSPTKFRSITKELSGTYSNFILGIFPFDDDHLLIKHDFFDPYHSLFNFNSGEFSTIPKQELFEKYSLEEYEENSKQGEPSNWIEKHGEHIHNFSGVIPNRNPFTRLFVSDGESFDYAIIPQDNTKEGNQLWSISSNKMVFPKIDPIQFSNQGDTVWIGTNSVGLVALHTPSAEIAQWFPDQTNASSIPSERVHAVIPVANGNLWLGTGKGLSYFDKRTGKFTTYRIKDGLIDDRIYCMAFDRKGSLWIGTNNGLSRFDTLSKSFTNFTKADGLVNSEYNRNSAILLKDGRMMFGGMEGIDLFDPDEVVEQIEKTKPLIAHVHNNDQLINLSSTLDFAYDENHFDFYVSANPIWTASTLTYQYRLDGADEEWQSLNFSNSVRYPNLPPGDYSFQVKIANQPDIAVYDFSIQPIWYATWWFRIAFVFTGLLIIYLVYRIMLARRIDQIAQANKIIQLKAEQAQSVTKERERIIADLHDDVGSTLSSLHIYGDLAGKVWESQPEKGKEMVDKIKEQSHDLMGRMSDIIWSMKSSEEEKQSFALRLKNHGTDLLASKNIEVIYEIDEELAAKIRYPEIRKNLLMVGKEAMNNIVKHSQAKKVKIQLTQEGNELVFKISDDGKGFDLVDYQMGNGLGNIQHRCLKMQGKFNVESVNGWGTQVSCRVPMIRISLVD</sequence>
<name>A0A3E0DVP4_9BACT</name>
<dbReference type="PANTHER" id="PTHR24421">
    <property type="entry name" value="NITRATE/NITRITE SENSOR PROTEIN NARX-RELATED"/>
    <property type="match status" value="1"/>
</dbReference>
<dbReference type="Gene3D" id="2.130.10.10">
    <property type="entry name" value="YVTN repeat-like/Quinoprotein amine dehydrogenase"/>
    <property type="match status" value="2"/>
</dbReference>
<evidence type="ECO:0000256" key="2">
    <source>
        <dbReference type="ARBA" id="ARBA00022777"/>
    </source>
</evidence>
<reference evidence="6 7" key="1">
    <citation type="submission" date="2018-08" db="EMBL/GenBank/DDBJ databases">
        <title>Genomic Encyclopedia of Archaeal and Bacterial Type Strains, Phase II (KMG-II): from individual species to whole genera.</title>
        <authorList>
            <person name="Goeker M."/>
        </authorList>
    </citation>
    <scope>NUCLEOTIDE SEQUENCE [LARGE SCALE GENOMIC DNA]</scope>
    <source>
        <strain evidence="6 7">DSM 15986</strain>
    </source>
</reference>
<keyword evidence="3" id="KW-0902">Two-component regulatory system</keyword>
<evidence type="ECO:0000313" key="7">
    <source>
        <dbReference type="Proteomes" id="UP000256405"/>
    </source>
</evidence>
<dbReference type="InterPro" id="IPR015943">
    <property type="entry name" value="WD40/YVTN_repeat-like_dom_sf"/>
</dbReference>
<dbReference type="InterPro" id="IPR003594">
    <property type="entry name" value="HATPase_dom"/>
</dbReference>
<keyword evidence="4" id="KW-1133">Transmembrane helix</keyword>
<organism evidence="6 7">
    <name type="scientific">Algoriphagus antarcticus</name>
    <dbReference type="NCBI Taxonomy" id="238540"/>
    <lineage>
        <taxon>Bacteria</taxon>
        <taxon>Pseudomonadati</taxon>
        <taxon>Bacteroidota</taxon>
        <taxon>Cytophagia</taxon>
        <taxon>Cytophagales</taxon>
        <taxon>Cyclobacteriaceae</taxon>
        <taxon>Algoriphagus</taxon>
    </lineage>
</organism>
<keyword evidence="1" id="KW-0808">Transferase</keyword>
<dbReference type="InterPro" id="IPR050482">
    <property type="entry name" value="Sensor_HK_TwoCompSys"/>
</dbReference>
<dbReference type="Gene3D" id="2.60.40.10">
    <property type="entry name" value="Immunoglobulins"/>
    <property type="match status" value="1"/>
</dbReference>
<accession>A0A3E0DVP4</accession>
<dbReference type="InterPro" id="IPR011123">
    <property type="entry name" value="Y_Y_Y"/>
</dbReference>
<dbReference type="Pfam" id="PF07494">
    <property type="entry name" value="Reg_prop"/>
    <property type="match status" value="1"/>
</dbReference>
<keyword evidence="4" id="KW-0472">Membrane</keyword>
<evidence type="ECO:0000256" key="4">
    <source>
        <dbReference type="SAM" id="Phobius"/>
    </source>
</evidence>
<dbReference type="CDD" id="cd16917">
    <property type="entry name" value="HATPase_UhpB-NarQ-NarX-like"/>
    <property type="match status" value="1"/>
</dbReference>
<evidence type="ECO:0000259" key="5">
    <source>
        <dbReference type="PROSITE" id="PS50109"/>
    </source>
</evidence>
<dbReference type="PROSITE" id="PS50109">
    <property type="entry name" value="HIS_KIN"/>
    <property type="match status" value="1"/>
</dbReference>
<gene>
    <name evidence="6" type="ORF">C8N25_108126</name>
</gene>
<feature type="transmembrane region" description="Helical" evidence="4">
    <location>
        <begin position="745"/>
        <end position="763"/>
    </location>
</feature>
<dbReference type="Gene3D" id="1.20.5.1930">
    <property type="match status" value="1"/>
</dbReference>
<evidence type="ECO:0000313" key="6">
    <source>
        <dbReference type="EMBL" id="REG88692.1"/>
    </source>
</evidence>
<evidence type="ECO:0000256" key="3">
    <source>
        <dbReference type="ARBA" id="ARBA00023012"/>
    </source>
</evidence>
<protein>
    <submittedName>
        <fullName evidence="6">Signal transduction histidine kinase</fullName>
    </submittedName>
</protein>
<proteinExistence type="predicted"/>
<dbReference type="InterPro" id="IPR005467">
    <property type="entry name" value="His_kinase_dom"/>
</dbReference>
<dbReference type="SUPFAM" id="SSF50969">
    <property type="entry name" value="YVTN repeat-like/Quinoprotein amine dehydrogenase"/>
    <property type="match status" value="1"/>
</dbReference>
<dbReference type="InterPro" id="IPR013783">
    <property type="entry name" value="Ig-like_fold"/>
</dbReference>
<dbReference type="GO" id="GO:0000155">
    <property type="term" value="F:phosphorelay sensor kinase activity"/>
    <property type="evidence" value="ECO:0007669"/>
    <property type="project" value="InterPro"/>
</dbReference>
<keyword evidence="4" id="KW-0812">Transmembrane</keyword>
<dbReference type="InterPro" id="IPR011712">
    <property type="entry name" value="Sig_transdc_His_kin_sub3_dim/P"/>
</dbReference>
<dbReference type="RefSeq" id="WP_086540894.1">
    <property type="nucleotide sequence ID" value="NZ_QUNF01000008.1"/>
</dbReference>
<dbReference type="OrthoDB" id="9806995at2"/>
<keyword evidence="7" id="KW-1185">Reference proteome</keyword>
<dbReference type="SUPFAM" id="SSF55874">
    <property type="entry name" value="ATPase domain of HSP90 chaperone/DNA topoisomerase II/histidine kinase"/>
    <property type="match status" value="1"/>
</dbReference>
<dbReference type="Pfam" id="PF02518">
    <property type="entry name" value="HATPase_c"/>
    <property type="match status" value="1"/>
</dbReference>
<keyword evidence="2 6" id="KW-0418">Kinase</keyword>
<feature type="domain" description="Histidine kinase" evidence="5">
    <location>
        <begin position="801"/>
        <end position="993"/>
    </location>
</feature>
<dbReference type="InterPro" id="IPR036890">
    <property type="entry name" value="HATPase_C_sf"/>
</dbReference>
<dbReference type="InterPro" id="IPR011110">
    <property type="entry name" value="Reg_prop"/>
</dbReference>
<dbReference type="Proteomes" id="UP000256405">
    <property type="component" value="Unassembled WGS sequence"/>
</dbReference>
<dbReference type="GO" id="GO:0016020">
    <property type="term" value="C:membrane"/>
    <property type="evidence" value="ECO:0007669"/>
    <property type="project" value="InterPro"/>
</dbReference>
<dbReference type="AlphaFoldDB" id="A0A3E0DVP4"/>
<dbReference type="InterPro" id="IPR011044">
    <property type="entry name" value="Quino_amine_DH_bsu"/>
</dbReference>
<dbReference type="GO" id="GO:0046983">
    <property type="term" value="F:protein dimerization activity"/>
    <property type="evidence" value="ECO:0007669"/>
    <property type="project" value="InterPro"/>
</dbReference>
<comment type="caution">
    <text evidence="6">The sequence shown here is derived from an EMBL/GenBank/DDBJ whole genome shotgun (WGS) entry which is preliminary data.</text>
</comment>
<dbReference type="Gene3D" id="3.30.565.10">
    <property type="entry name" value="Histidine kinase-like ATPase, C-terminal domain"/>
    <property type="match status" value="1"/>
</dbReference>
<dbReference type="Pfam" id="PF07495">
    <property type="entry name" value="Y_Y_Y"/>
    <property type="match status" value="1"/>
</dbReference>